<dbReference type="AlphaFoldDB" id="A0A2A4HNA6"/>
<keyword evidence="2" id="KW-1185">Reference proteome</keyword>
<evidence type="ECO:0000313" key="2">
    <source>
        <dbReference type="Proteomes" id="UP000218677"/>
    </source>
</evidence>
<accession>A0A2A4HNA6</accession>
<comment type="caution">
    <text evidence="1">The sequence shown here is derived from an EMBL/GenBank/DDBJ whole genome shotgun (WGS) entry which is preliminary data.</text>
</comment>
<proteinExistence type="predicted"/>
<dbReference type="OrthoDB" id="6169852at2"/>
<dbReference type="EMBL" id="NWUX01000002">
    <property type="protein sequence ID" value="PCF96808.1"/>
    <property type="molecule type" value="Genomic_DNA"/>
</dbReference>
<reference evidence="2" key="1">
    <citation type="submission" date="2017-09" db="EMBL/GenBank/DDBJ databases">
        <authorList>
            <person name="Cho G.-S."/>
            <person name="Oguntoyinbo F.A."/>
            <person name="Cnockaert M."/>
            <person name="Kabisch J."/>
            <person name="Neve H."/>
            <person name="Bockelmann W."/>
            <person name="Wenning M."/>
            <person name="Franz C.M."/>
            <person name="Vandamme P."/>
        </authorList>
    </citation>
    <scope>NUCLEOTIDE SEQUENCE [LARGE SCALE GENOMIC DNA]</scope>
    <source>
        <strain evidence="2">MBT G8648</strain>
    </source>
</reference>
<sequence length="59" mass="6517">MSYRAHSIANSIAPRYIGYGYGWRFSGARSVQAATSDRACLGGLLVTRSHTRCHTLSER</sequence>
<gene>
    <name evidence="1" type="ORF">CPA45_03605</name>
</gene>
<evidence type="ECO:0000313" key="1">
    <source>
        <dbReference type="EMBL" id="PCF96808.1"/>
    </source>
</evidence>
<protein>
    <submittedName>
        <fullName evidence="1">Uncharacterized protein</fullName>
    </submittedName>
</protein>
<name>A0A2A4HNA6_9GAMM</name>
<organism evidence="1 2">
    <name type="scientific">Vreelandella nigrificans</name>
    <dbReference type="NCBI Taxonomy" id="2042704"/>
    <lineage>
        <taxon>Bacteria</taxon>
        <taxon>Pseudomonadati</taxon>
        <taxon>Pseudomonadota</taxon>
        <taxon>Gammaproteobacteria</taxon>
        <taxon>Oceanospirillales</taxon>
        <taxon>Halomonadaceae</taxon>
        <taxon>Vreelandella</taxon>
    </lineage>
</organism>
<dbReference type="Proteomes" id="UP000218677">
    <property type="component" value="Unassembled WGS sequence"/>
</dbReference>